<comment type="cofactor">
    <cofactor evidence="10">
        <name>thiamine diphosphate</name>
        <dbReference type="ChEBI" id="CHEBI:58937"/>
    </cofactor>
    <text evidence="10">Binds 1 thiamine pyrophosphate per subunit.</text>
</comment>
<comment type="catalytic activity">
    <reaction evidence="10">
        <text>D-glyceraldehyde 3-phosphate + pyruvate + H(+) = 1-deoxy-D-xylulose 5-phosphate + CO2</text>
        <dbReference type="Rhea" id="RHEA:12605"/>
        <dbReference type="ChEBI" id="CHEBI:15361"/>
        <dbReference type="ChEBI" id="CHEBI:15378"/>
        <dbReference type="ChEBI" id="CHEBI:16526"/>
        <dbReference type="ChEBI" id="CHEBI:57792"/>
        <dbReference type="ChEBI" id="CHEBI:59776"/>
        <dbReference type="EC" id="2.2.1.7"/>
    </reaction>
</comment>
<dbReference type="GO" id="GO:0000287">
    <property type="term" value="F:magnesium ion binding"/>
    <property type="evidence" value="ECO:0007669"/>
    <property type="project" value="UniProtKB-UniRule"/>
</dbReference>
<dbReference type="CDD" id="cd02007">
    <property type="entry name" value="TPP_DXS"/>
    <property type="match status" value="1"/>
</dbReference>
<feature type="binding site" evidence="10">
    <location>
        <position position="367"/>
    </location>
    <ligand>
        <name>thiamine diphosphate</name>
        <dbReference type="ChEBI" id="CHEBI:58937"/>
    </ligand>
</feature>
<evidence type="ECO:0000313" key="13">
    <source>
        <dbReference type="Proteomes" id="UP000231292"/>
    </source>
</evidence>
<dbReference type="InterPro" id="IPR009014">
    <property type="entry name" value="Transketo_C/PFOR_II"/>
</dbReference>
<comment type="subunit">
    <text evidence="3 10">Homodimer.</text>
</comment>
<feature type="binding site" evidence="10">
    <location>
        <position position="285"/>
    </location>
    <ligand>
        <name>thiamine diphosphate</name>
        <dbReference type="ChEBI" id="CHEBI:58937"/>
    </ligand>
</feature>
<dbReference type="Pfam" id="PF02780">
    <property type="entry name" value="Transketolase_C"/>
    <property type="match status" value="1"/>
</dbReference>
<dbReference type="HAMAP" id="MF_00315">
    <property type="entry name" value="DXP_synth"/>
    <property type="match status" value="1"/>
</dbReference>
<comment type="similarity">
    <text evidence="2 10">Belongs to the transketolase family. DXPS subfamily.</text>
</comment>
<evidence type="ECO:0000313" key="12">
    <source>
        <dbReference type="EMBL" id="PIP19124.1"/>
    </source>
</evidence>
<feature type="binding site" evidence="10">
    <location>
        <begin position="146"/>
        <end position="147"/>
    </location>
    <ligand>
        <name>thiamine diphosphate</name>
        <dbReference type="ChEBI" id="CHEBI:58937"/>
    </ligand>
</feature>
<dbReference type="InterPro" id="IPR033248">
    <property type="entry name" value="Transketolase_C"/>
</dbReference>
<comment type="cofactor">
    <cofactor evidence="10">
        <name>Mg(2+)</name>
        <dbReference type="ChEBI" id="CHEBI:18420"/>
    </cofactor>
    <text evidence="10">Binds 1 Mg(2+) ion per subunit.</text>
</comment>
<sequence>MLDEIDSPQDIRKLKNEDLVKLASEVRQRMIEVTSTNGGHLASSLGAVELIIALHYCLNTPFDKIIFDVGHQAYAHKIITGRVKAFSTLRQYQGLSGFPSKDESEFDVFTTGHSANAVSLALGLACARDNLSPKERFKVVAVIGDGSLSGGLCFEGLNNAGHLKKDILVILNTNELSIAPNVGAISNYLNKIISLPVYNRFRESLLKFLSSRGPRAGRLLKLVNKFEEGLKGLFIPGVLFEELGFRYFGPLDGHNLGLLIPALKNVLNIKGPRILHIVTKKGKGYFAAEREPVRFHGTGPFDIKTGLPLFREGLKKSYTEVFSEKLLELAKLDNRIVAVTAAMPEGTGLAKFRDAYPERFFDVGIAESHAVTFAAGLAKGGLKPVVVIYSTFLQRAYDQIIEDVALQDLPVVFCVDRAGIIGEDGVTHQGIFDISFLNTVPGLVIMAPCDGDELKEMLEFALNLNKPAAIRYPRRQTDNLPINRTTAKIVLGKPEVLKEGKDFVVIAYGTMVAPSLAAVLLLEKEGFSAAVINARFTKPLDKEFLQEAGNKFKFIFTVEEGIIDSGFGSAVEGVLARPVIKIGLPCEFIPHGKRELLLEKYGLSPQGIAGKIRLKICPR</sequence>
<keyword evidence="6 10" id="KW-0460">Magnesium</keyword>
<dbReference type="GO" id="GO:0009228">
    <property type="term" value="P:thiamine biosynthetic process"/>
    <property type="evidence" value="ECO:0007669"/>
    <property type="project" value="UniProtKB-UniRule"/>
</dbReference>
<keyword evidence="7 10" id="KW-0784">Thiamine biosynthesis</keyword>
<feature type="binding site" evidence="10">
    <location>
        <begin position="112"/>
        <end position="114"/>
    </location>
    <ligand>
        <name>thiamine diphosphate</name>
        <dbReference type="ChEBI" id="CHEBI:58937"/>
    </ligand>
</feature>
<dbReference type="CDD" id="cd07033">
    <property type="entry name" value="TPP_PYR_DXS_TK_like"/>
    <property type="match status" value="1"/>
</dbReference>
<evidence type="ECO:0000256" key="5">
    <source>
        <dbReference type="ARBA" id="ARBA00022723"/>
    </source>
</evidence>
<gene>
    <name evidence="10 12" type="primary">dxs</name>
    <name evidence="12" type="ORF">COX41_04710</name>
</gene>
<dbReference type="GO" id="GO:0016114">
    <property type="term" value="P:terpenoid biosynthetic process"/>
    <property type="evidence" value="ECO:0007669"/>
    <property type="project" value="UniProtKB-UniRule"/>
</dbReference>
<dbReference type="SUPFAM" id="SSF52518">
    <property type="entry name" value="Thiamin diphosphate-binding fold (THDP-binding)"/>
    <property type="match status" value="2"/>
</dbReference>
<evidence type="ECO:0000256" key="10">
    <source>
        <dbReference type="HAMAP-Rule" id="MF_00315"/>
    </source>
</evidence>
<dbReference type="PANTHER" id="PTHR43322">
    <property type="entry name" value="1-D-DEOXYXYLULOSE 5-PHOSPHATE SYNTHASE-RELATED"/>
    <property type="match status" value="1"/>
</dbReference>
<protein>
    <recommendedName>
        <fullName evidence="10">1-deoxy-D-xylulose-5-phosphate synthase</fullName>
        <ecNumber evidence="10">2.2.1.7</ecNumber>
    </recommendedName>
    <alternativeName>
        <fullName evidence="10">1-deoxyxylulose-5-phosphate synthase</fullName>
        <shortName evidence="10">DXP synthase</shortName>
        <shortName evidence="10">DXPS</shortName>
    </alternativeName>
</protein>
<dbReference type="GO" id="GO:0008661">
    <property type="term" value="F:1-deoxy-D-xylulose-5-phosphate synthase activity"/>
    <property type="evidence" value="ECO:0007669"/>
    <property type="project" value="UniProtKB-UniRule"/>
</dbReference>
<evidence type="ECO:0000256" key="4">
    <source>
        <dbReference type="ARBA" id="ARBA00022679"/>
    </source>
</evidence>
<feature type="binding site" evidence="10">
    <location>
        <position position="174"/>
    </location>
    <ligand>
        <name>thiamine diphosphate</name>
        <dbReference type="ChEBI" id="CHEBI:58937"/>
    </ligand>
</feature>
<dbReference type="InterPro" id="IPR029061">
    <property type="entry name" value="THDP-binding"/>
</dbReference>
<dbReference type="GO" id="GO:0030976">
    <property type="term" value="F:thiamine pyrophosphate binding"/>
    <property type="evidence" value="ECO:0007669"/>
    <property type="project" value="UniProtKB-UniRule"/>
</dbReference>
<evidence type="ECO:0000256" key="3">
    <source>
        <dbReference type="ARBA" id="ARBA00011738"/>
    </source>
</evidence>
<evidence type="ECO:0000256" key="8">
    <source>
        <dbReference type="ARBA" id="ARBA00023052"/>
    </source>
</evidence>
<dbReference type="NCBIfam" id="TIGR00204">
    <property type="entry name" value="dxs"/>
    <property type="match status" value="1"/>
</dbReference>
<keyword evidence="8 10" id="KW-0786">Thiamine pyrophosphate</keyword>
<dbReference type="InterPro" id="IPR049557">
    <property type="entry name" value="Transketolase_CS"/>
</dbReference>
<dbReference type="SUPFAM" id="SSF52922">
    <property type="entry name" value="TK C-terminal domain-like"/>
    <property type="match status" value="1"/>
</dbReference>
<dbReference type="Gene3D" id="3.40.50.920">
    <property type="match status" value="1"/>
</dbReference>
<keyword evidence="9 10" id="KW-0414">Isoprene biosynthesis</keyword>
<dbReference type="Pfam" id="PF02779">
    <property type="entry name" value="Transket_pyr"/>
    <property type="match status" value="1"/>
</dbReference>
<keyword evidence="5 10" id="KW-0479">Metal-binding</keyword>
<dbReference type="NCBIfam" id="NF003933">
    <property type="entry name" value="PRK05444.2-2"/>
    <property type="match status" value="1"/>
</dbReference>
<evidence type="ECO:0000256" key="2">
    <source>
        <dbReference type="ARBA" id="ARBA00011081"/>
    </source>
</evidence>
<keyword evidence="4 10" id="KW-0808">Transferase</keyword>
<dbReference type="SMART" id="SM00861">
    <property type="entry name" value="Transket_pyr"/>
    <property type="match status" value="1"/>
</dbReference>
<dbReference type="Proteomes" id="UP000231292">
    <property type="component" value="Unassembled WGS sequence"/>
</dbReference>
<name>A0A2G9YIU6_9BACT</name>
<dbReference type="Gene3D" id="3.40.50.970">
    <property type="match status" value="2"/>
</dbReference>
<dbReference type="GO" id="GO:0005829">
    <property type="term" value="C:cytosol"/>
    <property type="evidence" value="ECO:0007669"/>
    <property type="project" value="TreeGrafter"/>
</dbReference>
<dbReference type="EMBL" id="PCRK01000114">
    <property type="protein sequence ID" value="PIP19124.1"/>
    <property type="molecule type" value="Genomic_DNA"/>
</dbReference>
<dbReference type="GO" id="GO:0019288">
    <property type="term" value="P:isopentenyl diphosphate biosynthetic process, methylerythritol 4-phosphate pathway"/>
    <property type="evidence" value="ECO:0007669"/>
    <property type="project" value="TreeGrafter"/>
</dbReference>
<evidence type="ECO:0000256" key="7">
    <source>
        <dbReference type="ARBA" id="ARBA00022977"/>
    </source>
</evidence>
<dbReference type="UniPathway" id="UPA00064">
    <property type="reaction ID" value="UER00091"/>
</dbReference>
<dbReference type="InterPro" id="IPR005477">
    <property type="entry name" value="Dxylulose-5-P_synthase"/>
</dbReference>
<evidence type="ECO:0000259" key="11">
    <source>
        <dbReference type="SMART" id="SM00861"/>
    </source>
</evidence>
<feature type="binding site" evidence="10">
    <location>
        <position position="71"/>
    </location>
    <ligand>
        <name>thiamine diphosphate</name>
        <dbReference type="ChEBI" id="CHEBI:58937"/>
    </ligand>
</feature>
<reference evidence="12 13" key="1">
    <citation type="submission" date="2017-09" db="EMBL/GenBank/DDBJ databases">
        <title>Depth-based differentiation of microbial function through sediment-hosted aquifers and enrichment of novel symbionts in the deep terrestrial subsurface.</title>
        <authorList>
            <person name="Probst A.J."/>
            <person name="Ladd B."/>
            <person name="Jarett J.K."/>
            <person name="Geller-Mcgrath D.E."/>
            <person name="Sieber C.M."/>
            <person name="Emerson J.B."/>
            <person name="Anantharaman K."/>
            <person name="Thomas B.C."/>
            <person name="Malmstrom R."/>
            <person name="Stieglmeier M."/>
            <person name="Klingl A."/>
            <person name="Woyke T."/>
            <person name="Ryan C.M."/>
            <person name="Banfield J.F."/>
        </authorList>
    </citation>
    <scope>NUCLEOTIDE SEQUENCE [LARGE SCALE GENOMIC DNA]</scope>
    <source>
        <strain evidence="12">CG23_combo_of_CG06-09_8_20_14_all_41_10</strain>
    </source>
</reference>
<evidence type="ECO:0000256" key="9">
    <source>
        <dbReference type="ARBA" id="ARBA00023229"/>
    </source>
</evidence>
<comment type="pathway">
    <text evidence="1 10">Metabolic intermediate biosynthesis; 1-deoxy-D-xylulose 5-phosphate biosynthesis; 1-deoxy-D-xylulose 5-phosphate from D-glyceraldehyde 3-phosphate and pyruvate: step 1/1.</text>
</comment>
<accession>A0A2G9YIU6</accession>
<evidence type="ECO:0000256" key="6">
    <source>
        <dbReference type="ARBA" id="ARBA00022842"/>
    </source>
</evidence>
<feature type="binding site" evidence="10">
    <location>
        <position position="145"/>
    </location>
    <ligand>
        <name>Mg(2+)</name>
        <dbReference type="ChEBI" id="CHEBI:18420"/>
    </ligand>
</feature>
<dbReference type="PANTHER" id="PTHR43322:SF5">
    <property type="entry name" value="1-DEOXY-D-XYLULOSE-5-PHOSPHATE SYNTHASE, CHLOROPLASTIC"/>
    <property type="match status" value="1"/>
</dbReference>
<feature type="binding site" evidence="10">
    <location>
        <position position="174"/>
    </location>
    <ligand>
        <name>Mg(2+)</name>
        <dbReference type="ChEBI" id="CHEBI:18420"/>
    </ligand>
</feature>
<dbReference type="InterPro" id="IPR005475">
    <property type="entry name" value="Transketolase-like_Pyr-bd"/>
</dbReference>
<dbReference type="FunFam" id="3.40.50.970:FF:000005">
    <property type="entry name" value="1-deoxy-D-xylulose-5-phosphate synthase"/>
    <property type="match status" value="1"/>
</dbReference>
<dbReference type="PROSITE" id="PS00801">
    <property type="entry name" value="TRANSKETOLASE_1"/>
    <property type="match status" value="1"/>
</dbReference>
<evidence type="ECO:0000256" key="1">
    <source>
        <dbReference type="ARBA" id="ARBA00004980"/>
    </source>
</evidence>
<feature type="domain" description="Transketolase-like pyrimidine-binding" evidence="11">
    <location>
        <begin position="316"/>
        <end position="479"/>
    </location>
</feature>
<proteinExistence type="inferred from homology"/>
<comment type="caution">
    <text evidence="12">The sequence shown here is derived from an EMBL/GenBank/DDBJ whole genome shotgun (WGS) entry which is preliminary data.</text>
</comment>
<dbReference type="Pfam" id="PF13292">
    <property type="entry name" value="DXP_synthase_N"/>
    <property type="match status" value="1"/>
</dbReference>
<dbReference type="EC" id="2.2.1.7" evidence="10"/>
<dbReference type="AlphaFoldDB" id="A0A2G9YIU6"/>
<organism evidence="12 13">
    <name type="scientific">Candidatus Sherwoodlollariibacterium unditelluris</name>
    <dbReference type="NCBI Taxonomy" id="1974757"/>
    <lineage>
        <taxon>Bacteria</taxon>
        <taxon>Pseudomonadati</taxon>
        <taxon>Candidatus Omnitrophota</taxon>
        <taxon>Candidatus Sherwoodlollariibacterium</taxon>
    </lineage>
</organism>
<comment type="function">
    <text evidence="10">Catalyzes the acyloin condensation reaction between C atoms 2 and 3 of pyruvate and glyceraldehyde 3-phosphate to yield 1-deoxy-D-xylulose-5-phosphate (DXP).</text>
</comment>